<organism evidence="3 4">
    <name type="scientific">Triangularia setosa</name>
    <dbReference type="NCBI Taxonomy" id="2587417"/>
    <lineage>
        <taxon>Eukaryota</taxon>
        <taxon>Fungi</taxon>
        <taxon>Dikarya</taxon>
        <taxon>Ascomycota</taxon>
        <taxon>Pezizomycotina</taxon>
        <taxon>Sordariomycetes</taxon>
        <taxon>Sordariomycetidae</taxon>
        <taxon>Sordariales</taxon>
        <taxon>Podosporaceae</taxon>
        <taxon>Triangularia</taxon>
    </lineage>
</organism>
<accession>A0AAN6WFC6</accession>
<evidence type="ECO:0000313" key="3">
    <source>
        <dbReference type="EMBL" id="KAK4180840.1"/>
    </source>
</evidence>
<evidence type="ECO:0000256" key="2">
    <source>
        <dbReference type="SAM" id="SignalP"/>
    </source>
</evidence>
<sequence>MGNGLCGLLFVYLLSKVVLGSFCCCVLLFPNRNQACLLYVFHIYIYIYIYIYNCFRPHSPIFMLAMRERM</sequence>
<feature type="signal peptide" evidence="2">
    <location>
        <begin position="1"/>
        <end position="20"/>
    </location>
</feature>
<keyword evidence="1" id="KW-0472">Membrane</keyword>
<evidence type="ECO:0000313" key="4">
    <source>
        <dbReference type="Proteomes" id="UP001302321"/>
    </source>
</evidence>
<keyword evidence="2" id="KW-0732">Signal</keyword>
<dbReference type="AlphaFoldDB" id="A0AAN6WFC6"/>
<reference evidence="3" key="2">
    <citation type="submission" date="2023-05" db="EMBL/GenBank/DDBJ databases">
        <authorList>
            <consortium name="Lawrence Berkeley National Laboratory"/>
            <person name="Steindorff A."/>
            <person name="Hensen N."/>
            <person name="Bonometti L."/>
            <person name="Westerberg I."/>
            <person name="Brannstrom I.O."/>
            <person name="Guillou S."/>
            <person name="Cros-Aarteil S."/>
            <person name="Calhoun S."/>
            <person name="Haridas S."/>
            <person name="Kuo A."/>
            <person name="Mondo S."/>
            <person name="Pangilinan J."/>
            <person name="Riley R."/>
            <person name="Labutti K."/>
            <person name="Andreopoulos B."/>
            <person name="Lipzen A."/>
            <person name="Chen C."/>
            <person name="Yanf M."/>
            <person name="Daum C."/>
            <person name="Ng V."/>
            <person name="Clum A."/>
            <person name="Ohm R."/>
            <person name="Martin F."/>
            <person name="Silar P."/>
            <person name="Natvig D."/>
            <person name="Lalanne C."/>
            <person name="Gautier V."/>
            <person name="Ament-Velasquez S.L."/>
            <person name="Kruys A."/>
            <person name="Hutchinson M.I."/>
            <person name="Powell A.J."/>
            <person name="Barry K."/>
            <person name="Miller A.N."/>
            <person name="Grigoriev I.V."/>
            <person name="Debuchy R."/>
            <person name="Gladieux P."/>
            <person name="Thoren M.H."/>
            <person name="Johannesson H."/>
        </authorList>
    </citation>
    <scope>NUCLEOTIDE SEQUENCE</scope>
    <source>
        <strain evidence="3">CBS 892.96</strain>
    </source>
</reference>
<gene>
    <name evidence="3" type="ORF">QBC36DRAFT_6450</name>
</gene>
<protein>
    <submittedName>
        <fullName evidence="3">Uncharacterized protein</fullName>
    </submittedName>
</protein>
<reference evidence="3" key="1">
    <citation type="journal article" date="2023" name="Mol. Phylogenet. Evol.">
        <title>Genome-scale phylogeny and comparative genomics of the fungal order Sordariales.</title>
        <authorList>
            <person name="Hensen N."/>
            <person name="Bonometti L."/>
            <person name="Westerberg I."/>
            <person name="Brannstrom I.O."/>
            <person name="Guillou S."/>
            <person name="Cros-Aarteil S."/>
            <person name="Calhoun S."/>
            <person name="Haridas S."/>
            <person name="Kuo A."/>
            <person name="Mondo S."/>
            <person name="Pangilinan J."/>
            <person name="Riley R."/>
            <person name="LaButti K."/>
            <person name="Andreopoulos B."/>
            <person name="Lipzen A."/>
            <person name="Chen C."/>
            <person name="Yan M."/>
            <person name="Daum C."/>
            <person name="Ng V."/>
            <person name="Clum A."/>
            <person name="Steindorff A."/>
            <person name="Ohm R.A."/>
            <person name="Martin F."/>
            <person name="Silar P."/>
            <person name="Natvig D.O."/>
            <person name="Lalanne C."/>
            <person name="Gautier V."/>
            <person name="Ament-Velasquez S.L."/>
            <person name="Kruys A."/>
            <person name="Hutchinson M.I."/>
            <person name="Powell A.J."/>
            <person name="Barry K."/>
            <person name="Miller A.N."/>
            <person name="Grigoriev I.V."/>
            <person name="Debuchy R."/>
            <person name="Gladieux P."/>
            <person name="Hiltunen Thoren M."/>
            <person name="Johannesson H."/>
        </authorList>
    </citation>
    <scope>NUCLEOTIDE SEQUENCE</scope>
    <source>
        <strain evidence="3">CBS 892.96</strain>
    </source>
</reference>
<comment type="caution">
    <text evidence="3">The sequence shown here is derived from an EMBL/GenBank/DDBJ whole genome shotgun (WGS) entry which is preliminary data.</text>
</comment>
<keyword evidence="1" id="KW-0812">Transmembrane</keyword>
<evidence type="ECO:0000256" key="1">
    <source>
        <dbReference type="SAM" id="Phobius"/>
    </source>
</evidence>
<feature type="transmembrane region" description="Helical" evidence="1">
    <location>
        <begin position="36"/>
        <end position="55"/>
    </location>
</feature>
<name>A0AAN6WFC6_9PEZI</name>
<keyword evidence="1" id="KW-1133">Transmembrane helix</keyword>
<dbReference type="EMBL" id="MU866093">
    <property type="protein sequence ID" value="KAK4180840.1"/>
    <property type="molecule type" value="Genomic_DNA"/>
</dbReference>
<dbReference type="Proteomes" id="UP001302321">
    <property type="component" value="Unassembled WGS sequence"/>
</dbReference>
<proteinExistence type="predicted"/>
<keyword evidence="4" id="KW-1185">Reference proteome</keyword>
<feature type="chain" id="PRO_5042969967" evidence="2">
    <location>
        <begin position="21"/>
        <end position="70"/>
    </location>
</feature>